<dbReference type="Proteomes" id="UP000315295">
    <property type="component" value="Unassembled WGS sequence"/>
</dbReference>
<name>A0A540K2Q9_MALBA</name>
<evidence type="ECO:0000313" key="1">
    <source>
        <dbReference type="EMBL" id="TQD68570.1"/>
    </source>
</evidence>
<evidence type="ECO:0000313" key="2">
    <source>
        <dbReference type="Proteomes" id="UP000315295"/>
    </source>
</evidence>
<sequence length="49" mass="5476">MGTKFLYYMTILVVPNDAATRSKACCLIPTMPTTTTKSFPTKWGRLCES</sequence>
<dbReference type="AlphaFoldDB" id="A0A540K2Q9"/>
<comment type="caution">
    <text evidence="1">The sequence shown here is derived from an EMBL/GenBank/DDBJ whole genome shotgun (WGS) entry which is preliminary data.</text>
</comment>
<keyword evidence="2" id="KW-1185">Reference proteome</keyword>
<protein>
    <submittedName>
        <fullName evidence="1">Uncharacterized protein</fullName>
    </submittedName>
</protein>
<reference evidence="1 2" key="1">
    <citation type="journal article" date="2019" name="G3 (Bethesda)">
        <title>Sequencing of a Wild Apple (Malus baccata) Genome Unravels the Differences Between Cultivated and Wild Apple Species Regarding Disease Resistance and Cold Tolerance.</title>
        <authorList>
            <person name="Chen X."/>
        </authorList>
    </citation>
    <scope>NUCLEOTIDE SEQUENCE [LARGE SCALE GENOMIC DNA]</scope>
    <source>
        <strain evidence="2">cv. Shandingzi</strain>
        <tissue evidence="1">Leaves</tissue>
    </source>
</reference>
<gene>
    <name evidence="1" type="ORF">C1H46_045897</name>
</gene>
<proteinExistence type="predicted"/>
<organism evidence="1 2">
    <name type="scientific">Malus baccata</name>
    <name type="common">Siberian crab apple</name>
    <name type="synonym">Pyrus baccata</name>
    <dbReference type="NCBI Taxonomy" id="106549"/>
    <lineage>
        <taxon>Eukaryota</taxon>
        <taxon>Viridiplantae</taxon>
        <taxon>Streptophyta</taxon>
        <taxon>Embryophyta</taxon>
        <taxon>Tracheophyta</taxon>
        <taxon>Spermatophyta</taxon>
        <taxon>Magnoliopsida</taxon>
        <taxon>eudicotyledons</taxon>
        <taxon>Gunneridae</taxon>
        <taxon>Pentapetalae</taxon>
        <taxon>rosids</taxon>
        <taxon>fabids</taxon>
        <taxon>Rosales</taxon>
        <taxon>Rosaceae</taxon>
        <taxon>Amygdaloideae</taxon>
        <taxon>Maleae</taxon>
        <taxon>Malus</taxon>
    </lineage>
</organism>
<accession>A0A540K2Q9</accession>
<dbReference type="EMBL" id="VIEB01018539">
    <property type="protein sequence ID" value="TQD68570.1"/>
    <property type="molecule type" value="Genomic_DNA"/>
</dbReference>